<dbReference type="AlphaFoldDB" id="A0A1G6HL95"/>
<organism evidence="5 6">
    <name type="scientific">Desulfurella multipotens</name>
    <dbReference type="NCBI Taxonomy" id="79269"/>
    <lineage>
        <taxon>Bacteria</taxon>
        <taxon>Pseudomonadati</taxon>
        <taxon>Campylobacterota</taxon>
        <taxon>Desulfurellia</taxon>
        <taxon>Desulfurellales</taxon>
        <taxon>Desulfurellaceae</taxon>
        <taxon>Desulfurella</taxon>
    </lineage>
</organism>
<name>A0A1G6HL95_9BACT</name>
<feature type="coiled-coil region" evidence="3">
    <location>
        <begin position="62"/>
        <end position="139"/>
    </location>
</feature>
<dbReference type="PANTHER" id="PTHR45138">
    <property type="entry name" value="REGULATORY COMPONENTS OF SENSORY TRANSDUCTION SYSTEM"/>
    <property type="match status" value="1"/>
</dbReference>
<dbReference type="RefSeq" id="WP_092127260.1">
    <property type="nucleotide sequence ID" value="NZ_FMYU01000001.1"/>
</dbReference>
<evidence type="ECO:0000313" key="5">
    <source>
        <dbReference type="EMBL" id="SDB94991.1"/>
    </source>
</evidence>
<dbReference type="InterPro" id="IPR000160">
    <property type="entry name" value="GGDEF_dom"/>
</dbReference>
<keyword evidence="3" id="KW-0175">Coiled coil</keyword>
<evidence type="ECO:0000259" key="4">
    <source>
        <dbReference type="PROSITE" id="PS50887"/>
    </source>
</evidence>
<accession>A0A1G6HL95</accession>
<dbReference type="EC" id="2.7.7.65" evidence="1"/>
<dbReference type="InterPro" id="IPR050469">
    <property type="entry name" value="Diguanylate_Cyclase"/>
</dbReference>
<dbReference type="InterPro" id="IPR043128">
    <property type="entry name" value="Rev_trsase/Diguanyl_cyclase"/>
</dbReference>
<reference evidence="6" key="1">
    <citation type="submission" date="2016-10" db="EMBL/GenBank/DDBJ databases">
        <authorList>
            <person name="Varghese N."/>
            <person name="Submissions S."/>
        </authorList>
    </citation>
    <scope>NUCLEOTIDE SEQUENCE [LARGE SCALE GENOMIC DNA]</scope>
    <source>
        <strain evidence="6">DSM 8415</strain>
    </source>
</reference>
<evidence type="ECO:0000256" key="1">
    <source>
        <dbReference type="ARBA" id="ARBA00012528"/>
    </source>
</evidence>
<dbReference type="NCBIfam" id="TIGR00254">
    <property type="entry name" value="GGDEF"/>
    <property type="match status" value="1"/>
</dbReference>
<dbReference type="OrthoDB" id="9805474at2"/>
<evidence type="ECO:0000256" key="3">
    <source>
        <dbReference type="SAM" id="Coils"/>
    </source>
</evidence>
<gene>
    <name evidence="5" type="ORF">SAMN05660835_00017</name>
</gene>
<protein>
    <recommendedName>
        <fullName evidence="1">diguanylate cyclase</fullName>
        <ecNumber evidence="1">2.7.7.65</ecNumber>
    </recommendedName>
</protein>
<dbReference type="EMBL" id="FMYU01000001">
    <property type="protein sequence ID" value="SDB94991.1"/>
    <property type="molecule type" value="Genomic_DNA"/>
</dbReference>
<dbReference type="PANTHER" id="PTHR45138:SF9">
    <property type="entry name" value="DIGUANYLATE CYCLASE DGCM-RELATED"/>
    <property type="match status" value="1"/>
</dbReference>
<keyword evidence="6" id="KW-1185">Reference proteome</keyword>
<dbReference type="FunFam" id="3.30.70.270:FF:000001">
    <property type="entry name" value="Diguanylate cyclase domain protein"/>
    <property type="match status" value="1"/>
</dbReference>
<dbReference type="PROSITE" id="PS50887">
    <property type="entry name" value="GGDEF"/>
    <property type="match status" value="1"/>
</dbReference>
<comment type="catalytic activity">
    <reaction evidence="2">
        <text>2 GTP = 3',3'-c-di-GMP + 2 diphosphate</text>
        <dbReference type="Rhea" id="RHEA:24898"/>
        <dbReference type="ChEBI" id="CHEBI:33019"/>
        <dbReference type="ChEBI" id="CHEBI:37565"/>
        <dbReference type="ChEBI" id="CHEBI:58805"/>
        <dbReference type="EC" id="2.7.7.65"/>
    </reaction>
</comment>
<dbReference type="Proteomes" id="UP000199411">
    <property type="component" value="Unassembled WGS sequence"/>
</dbReference>
<evidence type="ECO:0000313" key="6">
    <source>
        <dbReference type="Proteomes" id="UP000199411"/>
    </source>
</evidence>
<dbReference type="InterPro" id="IPR029787">
    <property type="entry name" value="Nucleotide_cyclase"/>
</dbReference>
<dbReference type="CDD" id="cd01949">
    <property type="entry name" value="GGDEF"/>
    <property type="match status" value="1"/>
</dbReference>
<dbReference type="GO" id="GO:0052621">
    <property type="term" value="F:diguanylate cyclase activity"/>
    <property type="evidence" value="ECO:0007669"/>
    <property type="project" value="UniProtKB-EC"/>
</dbReference>
<proteinExistence type="predicted"/>
<dbReference type="SUPFAM" id="SSF55073">
    <property type="entry name" value="Nucleotide cyclase"/>
    <property type="match status" value="1"/>
</dbReference>
<evidence type="ECO:0000256" key="2">
    <source>
        <dbReference type="ARBA" id="ARBA00034247"/>
    </source>
</evidence>
<sequence>MIEELISETLNKAIEENVSLTPYNYYKLFIEVAMQKGIDHNSLKNYLYDEYTKQDELLDPIKEKINLIIENLKKEMSEISNNISETIAAQENVNLEDSSNAYEELEKLKKINLSLRINLEKAMRNIEQERQSLEKIKVKVYRDGLTGLYLREYLQIKLKENLYFMQRYGRIFSLQMIDVDDFKDINDKFGHQIGDNVLCQIGNLIKKNIRTSDIPIRYGGDEFVVLMPETDINSAKKVAEKFVQKMSKVVFRKKDEEFKVTFSIGLTSVRKDDTFESIMERVDAALYSSKRSGKNSITVFD</sequence>
<dbReference type="Gene3D" id="3.30.70.270">
    <property type="match status" value="1"/>
</dbReference>
<feature type="domain" description="GGDEF" evidence="4">
    <location>
        <begin position="170"/>
        <end position="301"/>
    </location>
</feature>
<dbReference type="SMART" id="SM00267">
    <property type="entry name" value="GGDEF"/>
    <property type="match status" value="1"/>
</dbReference>
<dbReference type="Pfam" id="PF00990">
    <property type="entry name" value="GGDEF"/>
    <property type="match status" value="1"/>
</dbReference>